<dbReference type="Gene3D" id="1.20.120.530">
    <property type="entry name" value="GntR ligand-binding domain-like"/>
    <property type="match status" value="1"/>
</dbReference>
<dbReference type="PANTHER" id="PTHR43537">
    <property type="entry name" value="TRANSCRIPTIONAL REGULATOR, GNTR FAMILY"/>
    <property type="match status" value="1"/>
</dbReference>
<evidence type="ECO:0000256" key="2">
    <source>
        <dbReference type="ARBA" id="ARBA00023125"/>
    </source>
</evidence>
<sequence>MSYPKPAGTRTDPAGTRTDPAGGPPEHSRPAPVTARGSAAASSASDRAYESVKERIITGALAGGELISEGDVARELGVSRTPVREGFLRLEAEGWMRLYPKRGALVVPIAPGEAESVVEARFLVEVQAVRRLASEPRARAEVVQRLERVVQQMRDHARSGDVAAFSAGDAMFHGTIVEALGNPLLEGFYRTLRDRQRRMSHQSVVSREQAAEDILADHGALVEAIRRGDGEQYADRVCQHMRSVHRLPSRSRPDRGGQAGNSANASTPSAPRSEEAGS</sequence>
<keyword evidence="1" id="KW-0805">Transcription regulation</keyword>
<organism evidence="6 7">
    <name type="scientific">Lolliginicoccus lacisalsi</name>
    <dbReference type="NCBI Taxonomy" id="2742202"/>
    <lineage>
        <taxon>Bacteria</taxon>
        <taxon>Bacillati</taxon>
        <taxon>Actinomycetota</taxon>
        <taxon>Actinomycetes</taxon>
        <taxon>Mycobacteriales</taxon>
        <taxon>Hoyosellaceae</taxon>
        <taxon>Lolliginicoccus</taxon>
    </lineage>
</organism>
<dbReference type="Gene3D" id="1.10.10.10">
    <property type="entry name" value="Winged helix-like DNA-binding domain superfamily/Winged helix DNA-binding domain"/>
    <property type="match status" value="1"/>
</dbReference>
<feature type="domain" description="HTH gntR-type" evidence="5">
    <location>
        <begin position="42"/>
        <end position="109"/>
    </location>
</feature>
<dbReference type="PROSITE" id="PS50949">
    <property type="entry name" value="HTH_GNTR"/>
    <property type="match status" value="1"/>
</dbReference>
<dbReference type="SUPFAM" id="SSF48008">
    <property type="entry name" value="GntR ligand-binding domain-like"/>
    <property type="match status" value="1"/>
</dbReference>
<dbReference type="EMBL" id="JACYWE010000007">
    <property type="protein sequence ID" value="MBD8507275.1"/>
    <property type="molecule type" value="Genomic_DNA"/>
</dbReference>
<dbReference type="AlphaFoldDB" id="A0A927PLL8"/>
<accession>A0A927PLL8</accession>
<dbReference type="SUPFAM" id="SSF46785">
    <property type="entry name" value="Winged helix' DNA-binding domain"/>
    <property type="match status" value="1"/>
</dbReference>
<dbReference type="InterPro" id="IPR000524">
    <property type="entry name" value="Tscrpt_reg_HTH_GntR"/>
</dbReference>
<evidence type="ECO:0000256" key="1">
    <source>
        <dbReference type="ARBA" id="ARBA00023015"/>
    </source>
</evidence>
<dbReference type="PANTHER" id="PTHR43537:SF24">
    <property type="entry name" value="GLUCONATE OPERON TRANSCRIPTIONAL REPRESSOR"/>
    <property type="match status" value="1"/>
</dbReference>
<dbReference type="Proteomes" id="UP000642993">
    <property type="component" value="Unassembled WGS sequence"/>
</dbReference>
<dbReference type="GO" id="GO:0003677">
    <property type="term" value="F:DNA binding"/>
    <property type="evidence" value="ECO:0007669"/>
    <property type="project" value="UniProtKB-KW"/>
</dbReference>
<dbReference type="PRINTS" id="PR00035">
    <property type="entry name" value="HTHGNTR"/>
</dbReference>
<feature type="compositionally biased region" description="Polar residues" evidence="4">
    <location>
        <begin position="260"/>
        <end position="270"/>
    </location>
</feature>
<evidence type="ECO:0000259" key="5">
    <source>
        <dbReference type="PROSITE" id="PS50949"/>
    </source>
</evidence>
<reference evidence="6" key="1">
    <citation type="submission" date="2020-09" db="EMBL/GenBank/DDBJ databases">
        <title>Hoyosella lacisalsi sp. nov., a halotolerant actinobacterium isolated from soil of Lake Gudzhirganskoe.</title>
        <authorList>
            <person name="Yang Q."/>
            <person name="Guo P.Y."/>
            <person name="Liu S.W."/>
            <person name="Li F.N."/>
            <person name="Sun C.H."/>
        </authorList>
    </citation>
    <scope>NUCLEOTIDE SEQUENCE</scope>
    <source>
        <strain evidence="6">G463</strain>
    </source>
</reference>
<evidence type="ECO:0000256" key="4">
    <source>
        <dbReference type="SAM" id="MobiDB-lite"/>
    </source>
</evidence>
<dbReference type="Pfam" id="PF07729">
    <property type="entry name" value="FCD"/>
    <property type="match status" value="1"/>
</dbReference>
<evidence type="ECO:0000256" key="3">
    <source>
        <dbReference type="ARBA" id="ARBA00023163"/>
    </source>
</evidence>
<gene>
    <name evidence="6" type="ORF">HT102_12350</name>
</gene>
<name>A0A927PLL8_9ACTN</name>
<dbReference type="RefSeq" id="WP_192039721.1">
    <property type="nucleotide sequence ID" value="NZ_JACYWE010000007.1"/>
</dbReference>
<evidence type="ECO:0000313" key="6">
    <source>
        <dbReference type="EMBL" id="MBD8507275.1"/>
    </source>
</evidence>
<feature type="region of interest" description="Disordered" evidence="4">
    <location>
        <begin position="1"/>
        <end position="46"/>
    </location>
</feature>
<dbReference type="InterPro" id="IPR036388">
    <property type="entry name" value="WH-like_DNA-bd_sf"/>
</dbReference>
<evidence type="ECO:0000313" key="7">
    <source>
        <dbReference type="Proteomes" id="UP000642993"/>
    </source>
</evidence>
<keyword evidence="7" id="KW-1185">Reference proteome</keyword>
<dbReference type="SMART" id="SM00345">
    <property type="entry name" value="HTH_GNTR"/>
    <property type="match status" value="1"/>
</dbReference>
<protein>
    <submittedName>
        <fullName evidence="6">GntR family transcriptional regulator</fullName>
    </submittedName>
</protein>
<dbReference type="InterPro" id="IPR036390">
    <property type="entry name" value="WH_DNA-bd_sf"/>
</dbReference>
<comment type="caution">
    <text evidence="6">The sequence shown here is derived from an EMBL/GenBank/DDBJ whole genome shotgun (WGS) entry which is preliminary data.</text>
</comment>
<dbReference type="InterPro" id="IPR008920">
    <property type="entry name" value="TF_FadR/GntR_C"/>
</dbReference>
<keyword evidence="3" id="KW-0804">Transcription</keyword>
<keyword evidence="2" id="KW-0238">DNA-binding</keyword>
<proteinExistence type="predicted"/>
<feature type="region of interest" description="Disordered" evidence="4">
    <location>
        <begin position="242"/>
        <end position="278"/>
    </location>
</feature>
<dbReference type="Pfam" id="PF00392">
    <property type="entry name" value="GntR"/>
    <property type="match status" value="1"/>
</dbReference>
<dbReference type="InterPro" id="IPR011711">
    <property type="entry name" value="GntR_C"/>
</dbReference>
<dbReference type="GO" id="GO:0003700">
    <property type="term" value="F:DNA-binding transcription factor activity"/>
    <property type="evidence" value="ECO:0007669"/>
    <property type="project" value="InterPro"/>
</dbReference>
<dbReference type="SMART" id="SM00895">
    <property type="entry name" value="FCD"/>
    <property type="match status" value="1"/>
</dbReference>